<keyword evidence="2" id="KW-1185">Reference proteome</keyword>
<accession>A0ACB6ZK53</accession>
<dbReference type="Proteomes" id="UP000886501">
    <property type="component" value="Unassembled WGS sequence"/>
</dbReference>
<reference evidence="1" key="1">
    <citation type="submission" date="2019-10" db="EMBL/GenBank/DDBJ databases">
        <authorList>
            <consortium name="DOE Joint Genome Institute"/>
            <person name="Kuo A."/>
            <person name="Miyauchi S."/>
            <person name="Kiss E."/>
            <person name="Drula E."/>
            <person name="Kohler A."/>
            <person name="Sanchez-Garcia M."/>
            <person name="Andreopoulos B."/>
            <person name="Barry K.W."/>
            <person name="Bonito G."/>
            <person name="Buee M."/>
            <person name="Carver A."/>
            <person name="Chen C."/>
            <person name="Cichocki N."/>
            <person name="Clum A."/>
            <person name="Culley D."/>
            <person name="Crous P.W."/>
            <person name="Fauchery L."/>
            <person name="Girlanda M."/>
            <person name="Hayes R."/>
            <person name="Keri Z."/>
            <person name="Labutti K."/>
            <person name="Lipzen A."/>
            <person name="Lombard V."/>
            <person name="Magnuson J."/>
            <person name="Maillard F."/>
            <person name="Morin E."/>
            <person name="Murat C."/>
            <person name="Nolan M."/>
            <person name="Ohm R."/>
            <person name="Pangilinan J."/>
            <person name="Pereira M."/>
            <person name="Perotto S."/>
            <person name="Peter M."/>
            <person name="Riley R."/>
            <person name="Sitrit Y."/>
            <person name="Stielow B."/>
            <person name="Szollosi G."/>
            <person name="Zifcakova L."/>
            <person name="Stursova M."/>
            <person name="Spatafora J.W."/>
            <person name="Tedersoo L."/>
            <person name="Vaario L.-M."/>
            <person name="Yamada A."/>
            <person name="Yan M."/>
            <person name="Wang P."/>
            <person name="Xu J."/>
            <person name="Bruns T."/>
            <person name="Baldrian P."/>
            <person name="Vilgalys R."/>
            <person name="Henrissat B."/>
            <person name="Grigoriev I.V."/>
            <person name="Hibbett D."/>
            <person name="Nagy L.G."/>
            <person name="Martin F.M."/>
        </authorList>
    </citation>
    <scope>NUCLEOTIDE SEQUENCE</scope>
    <source>
        <strain evidence="1">P2</strain>
    </source>
</reference>
<dbReference type="EMBL" id="MU117990">
    <property type="protein sequence ID" value="KAF9649982.1"/>
    <property type="molecule type" value="Genomic_DNA"/>
</dbReference>
<organism evidence="1 2">
    <name type="scientific">Thelephora ganbajun</name>
    <name type="common">Ganba fungus</name>
    <dbReference type="NCBI Taxonomy" id="370292"/>
    <lineage>
        <taxon>Eukaryota</taxon>
        <taxon>Fungi</taxon>
        <taxon>Dikarya</taxon>
        <taxon>Basidiomycota</taxon>
        <taxon>Agaricomycotina</taxon>
        <taxon>Agaricomycetes</taxon>
        <taxon>Thelephorales</taxon>
        <taxon>Thelephoraceae</taxon>
        <taxon>Thelephora</taxon>
    </lineage>
</organism>
<proteinExistence type="predicted"/>
<comment type="caution">
    <text evidence="1">The sequence shown here is derived from an EMBL/GenBank/DDBJ whole genome shotgun (WGS) entry which is preliminary data.</text>
</comment>
<reference evidence="1" key="2">
    <citation type="journal article" date="2020" name="Nat. Commun.">
        <title>Large-scale genome sequencing of mycorrhizal fungi provides insights into the early evolution of symbiotic traits.</title>
        <authorList>
            <person name="Miyauchi S."/>
            <person name="Kiss E."/>
            <person name="Kuo A."/>
            <person name="Drula E."/>
            <person name="Kohler A."/>
            <person name="Sanchez-Garcia M."/>
            <person name="Morin E."/>
            <person name="Andreopoulos B."/>
            <person name="Barry K.W."/>
            <person name="Bonito G."/>
            <person name="Buee M."/>
            <person name="Carver A."/>
            <person name="Chen C."/>
            <person name="Cichocki N."/>
            <person name="Clum A."/>
            <person name="Culley D."/>
            <person name="Crous P.W."/>
            <person name="Fauchery L."/>
            <person name="Girlanda M."/>
            <person name="Hayes R.D."/>
            <person name="Keri Z."/>
            <person name="LaButti K."/>
            <person name="Lipzen A."/>
            <person name="Lombard V."/>
            <person name="Magnuson J."/>
            <person name="Maillard F."/>
            <person name="Murat C."/>
            <person name="Nolan M."/>
            <person name="Ohm R.A."/>
            <person name="Pangilinan J."/>
            <person name="Pereira M.F."/>
            <person name="Perotto S."/>
            <person name="Peter M."/>
            <person name="Pfister S."/>
            <person name="Riley R."/>
            <person name="Sitrit Y."/>
            <person name="Stielow J.B."/>
            <person name="Szollosi G."/>
            <person name="Zifcakova L."/>
            <person name="Stursova M."/>
            <person name="Spatafora J.W."/>
            <person name="Tedersoo L."/>
            <person name="Vaario L.M."/>
            <person name="Yamada A."/>
            <person name="Yan M."/>
            <person name="Wang P."/>
            <person name="Xu J."/>
            <person name="Bruns T."/>
            <person name="Baldrian P."/>
            <person name="Vilgalys R."/>
            <person name="Dunand C."/>
            <person name="Henrissat B."/>
            <person name="Grigoriev I.V."/>
            <person name="Hibbett D."/>
            <person name="Nagy L.G."/>
            <person name="Martin F.M."/>
        </authorList>
    </citation>
    <scope>NUCLEOTIDE SEQUENCE</scope>
    <source>
        <strain evidence="1">P2</strain>
    </source>
</reference>
<evidence type="ECO:0000313" key="1">
    <source>
        <dbReference type="EMBL" id="KAF9649982.1"/>
    </source>
</evidence>
<name>A0ACB6ZK53_THEGA</name>
<protein>
    <submittedName>
        <fullName evidence="1">Uncharacterized protein</fullName>
    </submittedName>
</protein>
<sequence>MANPESSGNVDPLPEHGITEVSRSLCAKLARASDDIGRHELSTSLPMMRSLEIDLRRALSMLYQCINPYDSPVYRLHPDLLREIISLLPDVDLIRATHVCHHWRTILLSTPTLWFRVAFTPLKKSKVYLERVCKAPIRVTMGAKLDETFLGLLRDKIAQIVSIDCRIQTLEPDWGIHSMPSMRKLSVNGFGDFFGAGLVANLERRVEMFPSLTLLSVMDTIDGLRLRTPHLTHFQFGFHDPDYWESEGGVHLLVDFFRDCPMLEVIHVEYPSVPAERPGTHGPFVVHLPHLRSFTQEHEIDNTVYLTELLDQLSFPPTCSIVLNLFSIGCKPGDMRIGNLFPALHFRETNFVDVRRIKIKIKVPDRPTRGSQFQFVIEFTNARGTKFLLDMDYFHQDDPETLMEPICFSHMKPILKEWIEELGKCSSVEMLCLEGREDLGGFVTPTVFSKINTLILSDVAIPFWFLPSSMYPRDDHQRPEAVRTFILHFRRLQPQDEDAVETLMQLAQYQKVKGCPFEMLHLAFKDPEWSLLEEELCALSGCVRQLDIFTGDNALDWKADRYFLNGLEHCQWFGMTPKFTFM</sequence>
<gene>
    <name evidence="1" type="ORF">BDM02DRAFT_3112767</name>
</gene>
<evidence type="ECO:0000313" key="2">
    <source>
        <dbReference type="Proteomes" id="UP000886501"/>
    </source>
</evidence>